<keyword evidence="3" id="KW-1185">Reference proteome</keyword>
<feature type="compositionally biased region" description="Polar residues" evidence="1">
    <location>
        <begin position="12"/>
        <end position="25"/>
    </location>
</feature>
<gene>
    <name evidence="2" type="primary">Necator_chrV.g18173</name>
    <name evidence="2" type="ORF">RB195_013382</name>
</gene>
<accession>A0ABR1DVE3</accession>
<sequence length="224" mass="25107">MPNHYHVKPLNPMSSRGLSPSPPTQHRFTWSTTYVKQASTTSYHASSTSSSGAFSTAITSGREGRWSLKRRPQMFHRTLFFEFIVLAVSFSETNLKKAPECSKLEGFAMAGVDKFTLDDSSIRDQLYSGILQYATQSPDIKYDCSVELAGGLVLDDPAKDFRFLMSNGRFPLISETDGNSTVEEATQAALKLWEKHIPNLGPREAVGCNYVFEDDRHKYICIFV</sequence>
<dbReference type="EMBL" id="JAVFWL010000005">
    <property type="protein sequence ID" value="KAK6754345.1"/>
    <property type="molecule type" value="Genomic_DNA"/>
</dbReference>
<evidence type="ECO:0000256" key="1">
    <source>
        <dbReference type="SAM" id="MobiDB-lite"/>
    </source>
</evidence>
<dbReference type="Pfam" id="PF17641">
    <property type="entry name" value="ASPRs"/>
    <property type="match status" value="1"/>
</dbReference>
<name>A0ABR1DVE3_NECAM</name>
<evidence type="ECO:0000313" key="2">
    <source>
        <dbReference type="EMBL" id="KAK6754345.1"/>
    </source>
</evidence>
<reference evidence="2 3" key="1">
    <citation type="submission" date="2023-08" db="EMBL/GenBank/DDBJ databases">
        <title>A Necator americanus chromosomal reference genome.</title>
        <authorList>
            <person name="Ilik V."/>
            <person name="Petrzelkova K.J."/>
            <person name="Pardy F."/>
            <person name="Fuh T."/>
            <person name="Niatou-Singa F.S."/>
            <person name="Gouil Q."/>
            <person name="Baker L."/>
            <person name="Ritchie M.E."/>
            <person name="Jex A.R."/>
            <person name="Gazzola D."/>
            <person name="Li H."/>
            <person name="Toshio Fujiwara R."/>
            <person name="Zhan B."/>
            <person name="Aroian R.V."/>
            <person name="Pafco B."/>
            <person name="Schwarz E.M."/>
        </authorList>
    </citation>
    <scope>NUCLEOTIDE SEQUENCE [LARGE SCALE GENOMIC DNA]</scope>
    <source>
        <strain evidence="2 3">Aroian</strain>
        <tissue evidence="2">Whole animal</tissue>
    </source>
</reference>
<evidence type="ECO:0000313" key="3">
    <source>
        <dbReference type="Proteomes" id="UP001303046"/>
    </source>
</evidence>
<feature type="region of interest" description="Disordered" evidence="1">
    <location>
        <begin position="1"/>
        <end position="25"/>
    </location>
</feature>
<proteinExistence type="predicted"/>
<dbReference type="Proteomes" id="UP001303046">
    <property type="component" value="Unassembled WGS sequence"/>
</dbReference>
<dbReference type="InterPro" id="IPR035109">
    <property type="entry name" value="ASPR"/>
</dbReference>
<comment type="caution">
    <text evidence="2">The sequence shown here is derived from an EMBL/GenBank/DDBJ whole genome shotgun (WGS) entry which is preliminary data.</text>
</comment>
<evidence type="ECO:0008006" key="4">
    <source>
        <dbReference type="Google" id="ProtNLM"/>
    </source>
</evidence>
<protein>
    <recommendedName>
        <fullName evidence="4">SCP domain-containing protein</fullName>
    </recommendedName>
</protein>
<organism evidence="2 3">
    <name type="scientific">Necator americanus</name>
    <name type="common">Human hookworm</name>
    <dbReference type="NCBI Taxonomy" id="51031"/>
    <lineage>
        <taxon>Eukaryota</taxon>
        <taxon>Metazoa</taxon>
        <taxon>Ecdysozoa</taxon>
        <taxon>Nematoda</taxon>
        <taxon>Chromadorea</taxon>
        <taxon>Rhabditida</taxon>
        <taxon>Rhabditina</taxon>
        <taxon>Rhabditomorpha</taxon>
        <taxon>Strongyloidea</taxon>
        <taxon>Ancylostomatidae</taxon>
        <taxon>Bunostominae</taxon>
        <taxon>Necator</taxon>
    </lineage>
</organism>